<dbReference type="EMBL" id="CP042913">
    <property type="protein sequence ID" value="QEG36213.1"/>
    <property type="molecule type" value="Genomic_DNA"/>
</dbReference>
<gene>
    <name evidence="1" type="ORF">Pr1d_35250</name>
</gene>
<dbReference type="KEGG" id="bgok:Pr1d_35250"/>
<dbReference type="AlphaFoldDB" id="A0A5B9QQH4"/>
<evidence type="ECO:0000313" key="1">
    <source>
        <dbReference type="EMBL" id="QEG36213.1"/>
    </source>
</evidence>
<sequence length="245" mass="27425">MLLTLTSPKWNALWQMDASPPLDASLCIRSESVHISFRNLTGSWLETLQLTAADLTRSLYGFGMSFLMFCPFHSVWTSLRAAVLSEGQTNVPKSPLVVSDFGPIEEERTMGMDVYGREPSDEQGNYFRASVWSWLPLHEAMYRTCADVLDQELIEAMAFNGGDGPEDQETCNQIADRMEALLREKPGGIEVHATLRKTADGRLLSPEELAQLDPKVETQTPYRVTGEHMQEFIGFLRHCGGFAVC</sequence>
<evidence type="ECO:0000313" key="2">
    <source>
        <dbReference type="Proteomes" id="UP000323917"/>
    </source>
</evidence>
<proteinExistence type="predicted"/>
<dbReference type="Proteomes" id="UP000323917">
    <property type="component" value="Chromosome"/>
</dbReference>
<organism evidence="1 2">
    <name type="scientific">Bythopirellula goksoeyrii</name>
    <dbReference type="NCBI Taxonomy" id="1400387"/>
    <lineage>
        <taxon>Bacteria</taxon>
        <taxon>Pseudomonadati</taxon>
        <taxon>Planctomycetota</taxon>
        <taxon>Planctomycetia</taxon>
        <taxon>Pirellulales</taxon>
        <taxon>Lacipirellulaceae</taxon>
        <taxon>Bythopirellula</taxon>
    </lineage>
</organism>
<reference evidence="1 2" key="1">
    <citation type="submission" date="2019-08" db="EMBL/GenBank/DDBJ databases">
        <title>Deep-cultivation of Planctomycetes and their phenomic and genomic characterization uncovers novel biology.</title>
        <authorList>
            <person name="Wiegand S."/>
            <person name="Jogler M."/>
            <person name="Boedeker C."/>
            <person name="Pinto D."/>
            <person name="Vollmers J."/>
            <person name="Rivas-Marin E."/>
            <person name="Kohn T."/>
            <person name="Peeters S.H."/>
            <person name="Heuer A."/>
            <person name="Rast P."/>
            <person name="Oberbeckmann S."/>
            <person name="Bunk B."/>
            <person name="Jeske O."/>
            <person name="Meyerdierks A."/>
            <person name="Storesund J.E."/>
            <person name="Kallscheuer N."/>
            <person name="Luecker S."/>
            <person name="Lage O.M."/>
            <person name="Pohl T."/>
            <person name="Merkel B.J."/>
            <person name="Hornburger P."/>
            <person name="Mueller R.-W."/>
            <person name="Bruemmer F."/>
            <person name="Labrenz M."/>
            <person name="Spormann A.M."/>
            <person name="Op den Camp H."/>
            <person name="Overmann J."/>
            <person name="Amann R."/>
            <person name="Jetten M.S.M."/>
            <person name="Mascher T."/>
            <person name="Medema M.H."/>
            <person name="Devos D.P."/>
            <person name="Kaster A.-K."/>
            <person name="Ovreas L."/>
            <person name="Rohde M."/>
            <person name="Galperin M.Y."/>
            <person name="Jogler C."/>
        </authorList>
    </citation>
    <scope>NUCLEOTIDE SEQUENCE [LARGE SCALE GENOMIC DNA]</scope>
    <source>
        <strain evidence="1 2">Pr1d</strain>
    </source>
</reference>
<accession>A0A5B9QQH4</accession>
<protein>
    <submittedName>
        <fullName evidence="1">Uncharacterized protein</fullName>
    </submittedName>
</protein>
<keyword evidence="2" id="KW-1185">Reference proteome</keyword>
<name>A0A5B9QQH4_9BACT</name>